<evidence type="ECO:0000313" key="4">
    <source>
        <dbReference type="Proteomes" id="UP001281410"/>
    </source>
</evidence>
<keyword evidence="4" id="KW-1185">Reference proteome</keyword>
<keyword evidence="1" id="KW-0479">Metal-binding</keyword>
<dbReference type="PANTHER" id="PTHR31286">
    <property type="entry name" value="GLYCINE-RICH CELL WALL STRUCTURAL PROTEIN 1.8-LIKE"/>
    <property type="match status" value="1"/>
</dbReference>
<dbReference type="InterPro" id="IPR001878">
    <property type="entry name" value="Znf_CCHC"/>
</dbReference>
<protein>
    <recommendedName>
        <fullName evidence="2">CCHC-type domain-containing protein</fullName>
    </recommendedName>
</protein>
<dbReference type="EMBL" id="JANJYJ010000010">
    <property type="protein sequence ID" value="KAK3183028.1"/>
    <property type="molecule type" value="Genomic_DNA"/>
</dbReference>
<name>A0AAD9ZJU0_9ROSI</name>
<evidence type="ECO:0000313" key="3">
    <source>
        <dbReference type="EMBL" id="KAK3183028.1"/>
    </source>
</evidence>
<organism evidence="3 4">
    <name type="scientific">Dipteronia sinensis</name>
    <dbReference type="NCBI Taxonomy" id="43782"/>
    <lineage>
        <taxon>Eukaryota</taxon>
        <taxon>Viridiplantae</taxon>
        <taxon>Streptophyta</taxon>
        <taxon>Embryophyta</taxon>
        <taxon>Tracheophyta</taxon>
        <taxon>Spermatophyta</taxon>
        <taxon>Magnoliopsida</taxon>
        <taxon>eudicotyledons</taxon>
        <taxon>Gunneridae</taxon>
        <taxon>Pentapetalae</taxon>
        <taxon>rosids</taxon>
        <taxon>malvids</taxon>
        <taxon>Sapindales</taxon>
        <taxon>Sapindaceae</taxon>
        <taxon>Hippocastanoideae</taxon>
        <taxon>Acereae</taxon>
        <taxon>Dipteronia</taxon>
    </lineage>
</organism>
<dbReference type="PROSITE" id="PS50158">
    <property type="entry name" value="ZF_CCHC"/>
    <property type="match status" value="1"/>
</dbReference>
<keyword evidence="1" id="KW-0863">Zinc-finger</keyword>
<dbReference type="AlphaFoldDB" id="A0AAD9ZJU0"/>
<keyword evidence="1" id="KW-0862">Zinc</keyword>
<comment type="caution">
    <text evidence="3">The sequence shown here is derived from an EMBL/GenBank/DDBJ whole genome shotgun (WGS) entry which is preliminary data.</text>
</comment>
<dbReference type="InterPro" id="IPR040256">
    <property type="entry name" value="At4g02000-like"/>
</dbReference>
<dbReference type="PANTHER" id="PTHR31286:SF167">
    <property type="entry name" value="OS09G0268800 PROTEIN"/>
    <property type="match status" value="1"/>
</dbReference>
<evidence type="ECO:0000259" key="2">
    <source>
        <dbReference type="PROSITE" id="PS50158"/>
    </source>
</evidence>
<dbReference type="GO" id="GO:0008270">
    <property type="term" value="F:zinc ion binding"/>
    <property type="evidence" value="ECO:0007669"/>
    <property type="project" value="UniProtKB-KW"/>
</dbReference>
<dbReference type="Pfam" id="PF14392">
    <property type="entry name" value="zf-CCHC_4"/>
    <property type="match status" value="1"/>
</dbReference>
<feature type="domain" description="CCHC-type" evidence="2">
    <location>
        <begin position="72"/>
        <end position="86"/>
    </location>
</feature>
<dbReference type="InterPro" id="IPR025836">
    <property type="entry name" value="Zn_knuckle_CX2CX4HX4C"/>
</dbReference>
<evidence type="ECO:0000256" key="1">
    <source>
        <dbReference type="PROSITE-ProRule" id="PRU00047"/>
    </source>
</evidence>
<gene>
    <name evidence="3" type="ORF">Dsin_030314</name>
</gene>
<dbReference type="GO" id="GO:0003676">
    <property type="term" value="F:nucleic acid binding"/>
    <property type="evidence" value="ECO:0007669"/>
    <property type="project" value="InterPro"/>
</dbReference>
<reference evidence="3" key="1">
    <citation type="journal article" date="2023" name="Plant J.">
        <title>Genome sequences and population genomics provide insights into the demographic history, inbreeding, and mutation load of two 'living fossil' tree species of Dipteronia.</title>
        <authorList>
            <person name="Feng Y."/>
            <person name="Comes H.P."/>
            <person name="Chen J."/>
            <person name="Zhu S."/>
            <person name="Lu R."/>
            <person name="Zhang X."/>
            <person name="Li P."/>
            <person name="Qiu J."/>
            <person name="Olsen K.M."/>
            <person name="Qiu Y."/>
        </authorList>
    </citation>
    <scope>NUCLEOTIDE SEQUENCE</scope>
    <source>
        <strain evidence="3">NBL</strain>
    </source>
</reference>
<proteinExistence type="predicted"/>
<dbReference type="Proteomes" id="UP001281410">
    <property type="component" value="Unassembled WGS sequence"/>
</dbReference>
<accession>A0AAD9ZJU0</accession>
<sequence length="285" mass="31754">MSREVGKFLGKMIGEVREVDLENTRDEASMFLRVRVVIDIDVPLQRCLLVDLLGIGKVTTLLLRYERLSDYCYRCGLVGHVHSNCPAESSKSGPLSDQQRKLGVWLRTSSPPKKYFGKRLGNNRPKIFGSYVKRHADLGQCTNNEIRFPKNQLVTLDVPVTQKDKRFEEMGQVESGDASMKPSIIVQEHGEIQSDRQDTVGDDVVKQVAGKSVDQVHVGHEPIFLVPGGPSLSCGPVQIVGFGLKEDNSPINIINYLDIGSVGSLHEVPLKAKAGVWKRRPERRL</sequence>